<dbReference type="AlphaFoldDB" id="U6GE05"/>
<dbReference type="EMBL" id="HG670467">
    <property type="protein sequence ID" value="CDI76809.1"/>
    <property type="molecule type" value="Genomic_DNA"/>
</dbReference>
<protein>
    <submittedName>
        <fullName evidence="1">Uncharacterized protein</fullName>
    </submittedName>
</protein>
<organism evidence="1 2">
    <name type="scientific">Eimeria acervulina</name>
    <name type="common">Coccidian parasite</name>
    <dbReference type="NCBI Taxonomy" id="5801"/>
    <lineage>
        <taxon>Eukaryota</taxon>
        <taxon>Sar</taxon>
        <taxon>Alveolata</taxon>
        <taxon>Apicomplexa</taxon>
        <taxon>Conoidasida</taxon>
        <taxon>Coccidia</taxon>
        <taxon>Eucoccidiorida</taxon>
        <taxon>Eimeriorina</taxon>
        <taxon>Eimeriidae</taxon>
        <taxon>Eimeria</taxon>
    </lineage>
</organism>
<dbReference type="Proteomes" id="UP000018050">
    <property type="component" value="Unassembled WGS sequence"/>
</dbReference>
<reference evidence="1" key="1">
    <citation type="submission" date="2013-10" db="EMBL/GenBank/DDBJ databases">
        <title>Genomic analysis of the causative agents of coccidiosis in chickens.</title>
        <authorList>
            <person name="Reid A.J."/>
            <person name="Blake D."/>
            <person name="Billington K."/>
            <person name="Browne H."/>
            <person name="Dunn M."/>
            <person name="Hung S."/>
            <person name="Kawahara F."/>
            <person name="Miranda-Saavedra D."/>
            <person name="Mourier T."/>
            <person name="Nagra H."/>
            <person name="Otto T.D."/>
            <person name="Rawlings N."/>
            <person name="Sanchez A."/>
            <person name="Sanders M."/>
            <person name="Subramaniam C."/>
            <person name="Tay Y."/>
            <person name="Dear P."/>
            <person name="Doerig C."/>
            <person name="Gruber A."/>
            <person name="Parkinson J."/>
            <person name="Shirley M."/>
            <person name="Wan K.L."/>
            <person name="Berriman M."/>
            <person name="Tomley F."/>
            <person name="Pain A."/>
        </authorList>
    </citation>
    <scope>NUCLEOTIDE SEQUENCE</scope>
    <source>
        <strain evidence="1">Houghton</strain>
    </source>
</reference>
<gene>
    <name evidence="1" type="ORF">EAH_00058720</name>
</gene>
<evidence type="ECO:0000313" key="1">
    <source>
        <dbReference type="EMBL" id="CDI76809.1"/>
    </source>
</evidence>
<sequence length="112" mass="12184">MNKEEAKVLDARAAIRRATKNGNITLCDQETDNPRGFLRISCANHFYREHLWTFMCSMAATWSSVVVQDKAGTGSAPAEGVHSAVIAADVSEPKEADTTIVSVVNSWPTMSL</sequence>
<proteinExistence type="predicted"/>
<keyword evidence="2" id="KW-1185">Reference proteome</keyword>
<reference evidence="1" key="2">
    <citation type="submission" date="2013-10" db="EMBL/GenBank/DDBJ databases">
        <authorList>
            <person name="Aslett M."/>
        </authorList>
    </citation>
    <scope>NUCLEOTIDE SEQUENCE</scope>
    <source>
        <strain evidence="1">Houghton</strain>
    </source>
</reference>
<dbReference type="VEuPathDB" id="ToxoDB:EAH_00058720"/>
<feature type="non-terminal residue" evidence="1">
    <location>
        <position position="112"/>
    </location>
</feature>
<dbReference type="RefSeq" id="XP_013252712.1">
    <property type="nucleotide sequence ID" value="XM_013397258.1"/>
</dbReference>
<evidence type="ECO:0000313" key="2">
    <source>
        <dbReference type="Proteomes" id="UP000018050"/>
    </source>
</evidence>
<dbReference type="GeneID" id="25273942"/>
<name>U6GE05_EIMAC</name>
<accession>U6GE05</accession>